<keyword evidence="1" id="KW-0472">Membrane</keyword>
<dbReference type="AlphaFoldDB" id="A0A177AHV1"/>
<evidence type="ECO:0000313" key="2">
    <source>
        <dbReference type="EMBL" id="OAF61679.1"/>
    </source>
</evidence>
<dbReference type="GO" id="GO:0051285">
    <property type="term" value="C:cell cortex of cell tip"/>
    <property type="evidence" value="ECO:0007669"/>
    <property type="project" value="TreeGrafter"/>
</dbReference>
<dbReference type="EMBL" id="KV441389">
    <property type="protein sequence ID" value="OAF61679.1"/>
    <property type="molecule type" value="Genomic_DNA"/>
</dbReference>
<reference evidence="2" key="1">
    <citation type="submission" date="2016-03" db="EMBL/GenBank/DDBJ databases">
        <title>Updated assembly of Pseudogymnoascus destructans, the fungus causing white-nose syndrome of bats.</title>
        <authorList>
            <person name="Palmer J.M."/>
            <person name="Drees K.P."/>
            <person name="Foster J.T."/>
            <person name="Lindner D.L."/>
        </authorList>
    </citation>
    <scope>NUCLEOTIDE SEQUENCE [LARGE SCALE GENOMIC DNA]</scope>
    <source>
        <strain evidence="2">20631-21</strain>
    </source>
</reference>
<keyword evidence="1" id="KW-1133">Transmembrane helix</keyword>
<dbReference type="PANTHER" id="PTHR28019">
    <property type="entry name" value="CELL MEMBRANE PROTEIN YLR413W-RELATED"/>
    <property type="match status" value="1"/>
</dbReference>
<dbReference type="InterPro" id="IPR052413">
    <property type="entry name" value="SUR7_domain"/>
</dbReference>
<evidence type="ECO:0000256" key="1">
    <source>
        <dbReference type="SAM" id="Phobius"/>
    </source>
</evidence>
<dbReference type="OrthoDB" id="4159154at2759"/>
<sequence length="158" mass="16933">MTDMCMGTYTPRATDGDTKMNVSGCTPMKAMYHFDPTYQLQKELDSGPLEGKINLADLGYSDDIKNGIKAFNIAMTAMFILYCIGAAAAGLCIILALISIFSTGCLTSCLNFLLAIMAFLALAISSAIVTAIMVEATEVVNQYGNNVGLYAHKGSSWR</sequence>
<dbReference type="VEuPathDB" id="FungiDB:GMDG_06778"/>
<accession>A0A177AHV1</accession>
<proteinExistence type="predicted"/>
<feature type="transmembrane region" description="Helical" evidence="1">
    <location>
        <begin position="79"/>
        <end position="100"/>
    </location>
</feature>
<dbReference type="PANTHER" id="PTHR28019:SF7">
    <property type="entry name" value="SUR7 PROTEIN"/>
    <property type="match status" value="1"/>
</dbReference>
<dbReference type="Proteomes" id="UP000077154">
    <property type="component" value="Unassembled WGS sequence"/>
</dbReference>
<gene>
    <name evidence="2" type="ORF">VC83_01988</name>
</gene>
<dbReference type="Pfam" id="PF06687">
    <property type="entry name" value="SUR7"/>
    <property type="match status" value="1"/>
</dbReference>
<dbReference type="eggNOG" id="ENOG502S47U">
    <property type="taxonomic scope" value="Eukaryota"/>
</dbReference>
<dbReference type="InterPro" id="IPR009571">
    <property type="entry name" value="SUR7/Rim9-like_fungi"/>
</dbReference>
<dbReference type="GeneID" id="36285074"/>
<dbReference type="GO" id="GO:0005886">
    <property type="term" value="C:plasma membrane"/>
    <property type="evidence" value="ECO:0007669"/>
    <property type="project" value="InterPro"/>
</dbReference>
<dbReference type="RefSeq" id="XP_024326953.1">
    <property type="nucleotide sequence ID" value="XM_024465658.1"/>
</dbReference>
<organism evidence="2">
    <name type="scientific">Pseudogymnoascus destructans</name>
    <dbReference type="NCBI Taxonomy" id="655981"/>
    <lineage>
        <taxon>Eukaryota</taxon>
        <taxon>Fungi</taxon>
        <taxon>Dikarya</taxon>
        <taxon>Ascomycota</taxon>
        <taxon>Pezizomycotina</taxon>
        <taxon>Leotiomycetes</taxon>
        <taxon>Thelebolales</taxon>
        <taxon>Thelebolaceae</taxon>
        <taxon>Pseudogymnoascus</taxon>
    </lineage>
</organism>
<name>A0A177AHV1_9PEZI</name>
<protein>
    <submittedName>
        <fullName evidence="2">Uncharacterized protein</fullName>
    </submittedName>
</protein>
<keyword evidence="1" id="KW-0812">Transmembrane</keyword>
<dbReference type="GO" id="GO:0031505">
    <property type="term" value="P:fungal-type cell wall organization"/>
    <property type="evidence" value="ECO:0007669"/>
    <property type="project" value="TreeGrafter"/>
</dbReference>
<feature type="transmembrane region" description="Helical" evidence="1">
    <location>
        <begin position="112"/>
        <end position="134"/>
    </location>
</feature>